<dbReference type="GO" id="GO:0035999">
    <property type="term" value="P:tetrahydrofolate interconversion"/>
    <property type="evidence" value="ECO:0007669"/>
    <property type="project" value="UniProtKB-UniRule"/>
</dbReference>
<dbReference type="CDD" id="cd01080">
    <property type="entry name" value="NAD_bind_m-THF_DH_Cyclohyd"/>
    <property type="match status" value="1"/>
</dbReference>
<dbReference type="PRINTS" id="PR00085">
    <property type="entry name" value="THFDHDRGNASE"/>
</dbReference>
<dbReference type="InterPro" id="IPR046346">
    <property type="entry name" value="Aminoacid_DH-like_N_sf"/>
</dbReference>
<comment type="subunit">
    <text evidence="2 11">Homodimer.</text>
</comment>
<evidence type="ECO:0000256" key="9">
    <source>
        <dbReference type="ARBA" id="ARBA00023167"/>
    </source>
</evidence>
<proteinExistence type="inferred from homology"/>
<comment type="function">
    <text evidence="11">Catalyzes the oxidation of 5,10-methylenetetrahydrofolate to 5,10-methenyltetrahydrofolate and then the hydrolysis of 5,10-methenyltetrahydrofolate to 10-formyltetrahydrofolate.</text>
</comment>
<gene>
    <name evidence="11" type="primary">folD</name>
    <name evidence="14" type="ORF">KC573_03445</name>
</gene>
<reference evidence="14" key="1">
    <citation type="submission" date="2020-04" db="EMBL/GenBank/DDBJ databases">
        <authorList>
            <person name="Zhang T."/>
        </authorList>
    </citation>
    <scope>NUCLEOTIDE SEQUENCE</scope>
    <source>
        <strain evidence="14">HKST-UBA02</strain>
    </source>
</reference>
<comment type="pathway">
    <text evidence="1 11">One-carbon metabolism; tetrahydrofolate interconversion.</text>
</comment>
<dbReference type="Gene3D" id="3.40.50.10860">
    <property type="entry name" value="Leucine Dehydrogenase, chain A, domain 1"/>
    <property type="match status" value="1"/>
</dbReference>
<evidence type="ECO:0000256" key="1">
    <source>
        <dbReference type="ARBA" id="ARBA00004777"/>
    </source>
</evidence>
<dbReference type="EC" id="1.5.1.5" evidence="11"/>
<comment type="similarity">
    <text evidence="11">Belongs to the tetrahydrofolate dehydrogenase/cyclohydrolase family.</text>
</comment>
<evidence type="ECO:0000256" key="11">
    <source>
        <dbReference type="HAMAP-Rule" id="MF_01576"/>
    </source>
</evidence>
<dbReference type="SUPFAM" id="SSF51735">
    <property type="entry name" value="NAD(P)-binding Rossmann-fold domains"/>
    <property type="match status" value="1"/>
</dbReference>
<dbReference type="GO" id="GO:0000105">
    <property type="term" value="P:L-histidine biosynthetic process"/>
    <property type="evidence" value="ECO:0007669"/>
    <property type="project" value="UniProtKB-KW"/>
</dbReference>
<dbReference type="InterPro" id="IPR000672">
    <property type="entry name" value="THF_DH/CycHdrlase"/>
</dbReference>
<keyword evidence="9 11" id="KW-0486">Methionine biosynthesis</keyword>
<dbReference type="EC" id="3.5.4.9" evidence="11"/>
<evidence type="ECO:0000256" key="10">
    <source>
        <dbReference type="ARBA" id="ARBA00023268"/>
    </source>
</evidence>
<dbReference type="Pfam" id="PF00763">
    <property type="entry name" value="THF_DHG_CYH"/>
    <property type="match status" value="1"/>
</dbReference>
<evidence type="ECO:0000259" key="12">
    <source>
        <dbReference type="Pfam" id="PF00763"/>
    </source>
</evidence>
<dbReference type="GO" id="GO:0004488">
    <property type="term" value="F:methylenetetrahydrofolate dehydrogenase (NADP+) activity"/>
    <property type="evidence" value="ECO:0007669"/>
    <property type="project" value="UniProtKB-UniRule"/>
</dbReference>
<evidence type="ECO:0000256" key="6">
    <source>
        <dbReference type="ARBA" id="ARBA00022857"/>
    </source>
</evidence>
<dbReference type="Pfam" id="PF02882">
    <property type="entry name" value="THF_DHG_CYH_C"/>
    <property type="match status" value="1"/>
</dbReference>
<organism evidence="14 15">
    <name type="scientific">candidate division WWE3 bacterium</name>
    <dbReference type="NCBI Taxonomy" id="2053526"/>
    <lineage>
        <taxon>Bacteria</taxon>
        <taxon>Katanobacteria</taxon>
    </lineage>
</organism>
<comment type="caution">
    <text evidence="14">The sequence shown here is derived from an EMBL/GenBank/DDBJ whole genome shotgun (WGS) entry which is preliminary data.</text>
</comment>
<feature type="binding site" evidence="11">
    <location>
        <position position="191"/>
    </location>
    <ligand>
        <name>NADP(+)</name>
        <dbReference type="ChEBI" id="CHEBI:58349"/>
    </ligand>
</feature>
<dbReference type="InterPro" id="IPR036291">
    <property type="entry name" value="NAD(P)-bd_dom_sf"/>
</dbReference>
<dbReference type="GO" id="GO:0004477">
    <property type="term" value="F:methenyltetrahydrofolate cyclohydrolase activity"/>
    <property type="evidence" value="ECO:0007669"/>
    <property type="project" value="UniProtKB-UniRule"/>
</dbReference>
<dbReference type="InterPro" id="IPR020631">
    <property type="entry name" value="THF_DH/CycHdrlase_NAD-bd_dom"/>
</dbReference>
<dbReference type="GO" id="GO:0009086">
    <property type="term" value="P:methionine biosynthetic process"/>
    <property type="evidence" value="ECO:0007669"/>
    <property type="project" value="UniProtKB-KW"/>
</dbReference>
<comment type="catalytic activity">
    <reaction evidence="11">
        <text>(6R)-5,10-methylene-5,6,7,8-tetrahydrofolate + NADP(+) = (6R)-5,10-methenyltetrahydrofolate + NADPH</text>
        <dbReference type="Rhea" id="RHEA:22812"/>
        <dbReference type="ChEBI" id="CHEBI:15636"/>
        <dbReference type="ChEBI" id="CHEBI:57455"/>
        <dbReference type="ChEBI" id="CHEBI:57783"/>
        <dbReference type="ChEBI" id="CHEBI:58349"/>
        <dbReference type="EC" id="1.5.1.5"/>
    </reaction>
</comment>
<feature type="domain" description="Tetrahydrofolate dehydrogenase/cyclohydrolase NAD(P)-binding" evidence="13">
    <location>
        <begin position="143"/>
        <end position="279"/>
    </location>
</feature>
<sequence>METTIYNGKERAREIETDLAQRVSVIQNKRKHAPGLLSILIGDDPASHAFISIKEKRAQAIGINFERKHYPETFDPIKVVRYIHSRNEDTSIDGILIQLPLPPQFDRTATLKAIHPYKDVDGLHPKNLGFLIEGKAHFVPPAVLAVNDIVRQANLKLSGKEVVLVGSGLLVGKPLAMYFVNEGATVTMCSIHTTVLSRHTKRADIIISSTGEADLITPEMVKEGVVSIDFGGKKINGVLKGEFSADVAFKSSLFTPVPGGIGPMTVAKLLENTVISAERSLG</sequence>
<dbReference type="PROSITE" id="PS00767">
    <property type="entry name" value="THF_DHG_CYH_2"/>
    <property type="match status" value="1"/>
</dbReference>
<evidence type="ECO:0000256" key="3">
    <source>
        <dbReference type="ARBA" id="ARBA00022563"/>
    </source>
</evidence>
<dbReference type="PANTHER" id="PTHR48099:SF5">
    <property type="entry name" value="C-1-TETRAHYDROFOLATE SYNTHASE, CYTOPLASMIC"/>
    <property type="match status" value="1"/>
</dbReference>
<keyword evidence="11" id="KW-0028">Amino-acid biosynthesis</keyword>
<keyword evidence="5 11" id="KW-0378">Hydrolase</keyword>
<evidence type="ECO:0000259" key="13">
    <source>
        <dbReference type="Pfam" id="PF02882"/>
    </source>
</evidence>
<accession>A0A955LWG2</accession>
<keyword evidence="4 11" id="KW-0658">Purine biosynthesis</keyword>
<keyword evidence="8 11" id="KW-0368">Histidine biosynthesis</keyword>
<keyword evidence="6 11" id="KW-0521">NADP</keyword>
<dbReference type="FunFam" id="3.40.50.10860:FF:000005">
    <property type="entry name" value="C-1-tetrahydrofolate synthase, cytoplasmic, putative"/>
    <property type="match status" value="1"/>
</dbReference>
<dbReference type="GO" id="GO:0005829">
    <property type="term" value="C:cytosol"/>
    <property type="evidence" value="ECO:0007669"/>
    <property type="project" value="TreeGrafter"/>
</dbReference>
<dbReference type="InterPro" id="IPR020630">
    <property type="entry name" value="THF_DH/CycHdrlase_cat_dom"/>
</dbReference>
<evidence type="ECO:0000313" key="15">
    <source>
        <dbReference type="Proteomes" id="UP000699691"/>
    </source>
</evidence>
<protein>
    <recommendedName>
        <fullName evidence="11">Bifunctional protein FolD</fullName>
    </recommendedName>
    <domain>
        <recommendedName>
            <fullName evidence="11">Methylenetetrahydrofolate dehydrogenase</fullName>
            <ecNumber evidence="11">1.5.1.5</ecNumber>
        </recommendedName>
    </domain>
    <domain>
        <recommendedName>
            <fullName evidence="11">Methenyltetrahydrofolate cyclohydrolase</fullName>
            <ecNumber evidence="11">3.5.4.9</ecNumber>
        </recommendedName>
    </domain>
</protein>
<keyword evidence="10 11" id="KW-0511">Multifunctional enzyme</keyword>
<dbReference type="Gene3D" id="3.40.50.720">
    <property type="entry name" value="NAD(P)-binding Rossmann-like Domain"/>
    <property type="match status" value="1"/>
</dbReference>
<dbReference type="InterPro" id="IPR020867">
    <property type="entry name" value="THF_DH/CycHdrlase_CS"/>
</dbReference>
<dbReference type="PANTHER" id="PTHR48099">
    <property type="entry name" value="C-1-TETRAHYDROFOLATE SYNTHASE, CYTOPLASMIC-RELATED"/>
    <property type="match status" value="1"/>
</dbReference>
<dbReference type="HAMAP" id="MF_01576">
    <property type="entry name" value="THF_DHG_CYH"/>
    <property type="match status" value="1"/>
</dbReference>
<feature type="binding site" evidence="11">
    <location>
        <begin position="166"/>
        <end position="168"/>
    </location>
    <ligand>
        <name>NADP(+)</name>
        <dbReference type="ChEBI" id="CHEBI:58349"/>
    </ligand>
</feature>
<comment type="caution">
    <text evidence="11">Lacks conserved residue(s) required for the propagation of feature annotation.</text>
</comment>
<keyword evidence="3 11" id="KW-0554">One-carbon metabolism</keyword>
<name>A0A955LWG2_UNCKA</name>
<dbReference type="SUPFAM" id="SSF53223">
    <property type="entry name" value="Aminoacid dehydrogenase-like, N-terminal domain"/>
    <property type="match status" value="1"/>
</dbReference>
<comment type="catalytic activity">
    <reaction evidence="11">
        <text>(6R)-5,10-methenyltetrahydrofolate + H2O = (6R)-10-formyltetrahydrofolate + H(+)</text>
        <dbReference type="Rhea" id="RHEA:23700"/>
        <dbReference type="ChEBI" id="CHEBI:15377"/>
        <dbReference type="ChEBI" id="CHEBI:15378"/>
        <dbReference type="ChEBI" id="CHEBI:57455"/>
        <dbReference type="ChEBI" id="CHEBI:195366"/>
        <dbReference type="EC" id="3.5.4.9"/>
    </reaction>
</comment>
<dbReference type="AlphaFoldDB" id="A0A955LWG2"/>
<evidence type="ECO:0000256" key="7">
    <source>
        <dbReference type="ARBA" id="ARBA00023002"/>
    </source>
</evidence>
<dbReference type="Proteomes" id="UP000699691">
    <property type="component" value="Unassembled WGS sequence"/>
</dbReference>
<feature type="domain" description="Tetrahydrofolate dehydrogenase/cyclohydrolase catalytic" evidence="12">
    <location>
        <begin position="7"/>
        <end position="121"/>
    </location>
</feature>
<evidence type="ECO:0000256" key="5">
    <source>
        <dbReference type="ARBA" id="ARBA00022801"/>
    </source>
</evidence>
<evidence type="ECO:0000256" key="4">
    <source>
        <dbReference type="ARBA" id="ARBA00022755"/>
    </source>
</evidence>
<evidence type="ECO:0000313" key="14">
    <source>
        <dbReference type="EMBL" id="MCA9397860.1"/>
    </source>
</evidence>
<evidence type="ECO:0000256" key="2">
    <source>
        <dbReference type="ARBA" id="ARBA00011738"/>
    </source>
</evidence>
<evidence type="ECO:0000256" key="8">
    <source>
        <dbReference type="ARBA" id="ARBA00023102"/>
    </source>
</evidence>
<dbReference type="EMBL" id="JAGQKY010000171">
    <property type="protein sequence ID" value="MCA9397860.1"/>
    <property type="molecule type" value="Genomic_DNA"/>
</dbReference>
<dbReference type="GO" id="GO:0006164">
    <property type="term" value="P:purine nucleotide biosynthetic process"/>
    <property type="evidence" value="ECO:0007669"/>
    <property type="project" value="UniProtKB-KW"/>
</dbReference>
<keyword evidence="7 11" id="KW-0560">Oxidoreductase</keyword>
<reference evidence="14" key="2">
    <citation type="journal article" date="2021" name="Microbiome">
        <title>Successional dynamics and alternative stable states in a saline activated sludge microbial community over 9 years.</title>
        <authorList>
            <person name="Wang Y."/>
            <person name="Ye J."/>
            <person name="Ju F."/>
            <person name="Liu L."/>
            <person name="Boyd J.A."/>
            <person name="Deng Y."/>
            <person name="Parks D.H."/>
            <person name="Jiang X."/>
            <person name="Yin X."/>
            <person name="Woodcroft B.J."/>
            <person name="Tyson G.W."/>
            <person name="Hugenholtz P."/>
            <person name="Polz M.F."/>
            <person name="Zhang T."/>
        </authorList>
    </citation>
    <scope>NUCLEOTIDE SEQUENCE</scope>
    <source>
        <strain evidence="14">HKST-UBA02</strain>
    </source>
</reference>